<dbReference type="InterPro" id="IPR050153">
    <property type="entry name" value="Metal_Ion_Import_ABC"/>
</dbReference>
<gene>
    <name evidence="7" type="ORF">HAT2_00580</name>
</gene>
<organism evidence="7 8">
    <name type="scientific">Candidatus Similichlamydia laticola</name>
    <dbReference type="NCBI Taxonomy" id="2170265"/>
    <lineage>
        <taxon>Bacteria</taxon>
        <taxon>Pseudomonadati</taxon>
        <taxon>Chlamydiota</taxon>
        <taxon>Chlamydiia</taxon>
        <taxon>Parachlamydiales</taxon>
        <taxon>Candidatus Parilichlamydiaceae</taxon>
        <taxon>Candidatus Similichlamydia</taxon>
    </lineage>
</organism>
<name>A0A369KHT1_9BACT</name>
<reference evidence="7 8" key="1">
    <citation type="submission" date="2018-07" db="EMBL/GenBank/DDBJ databases">
        <title>Comparative genomics of the Candidatus Parilichlamydiaceae reveals evidence of convergent evolution and genome reduction in the phylum Chlamydiae.</title>
        <authorList>
            <person name="Taylor-Brown A."/>
            <person name="Polkinghorne A."/>
        </authorList>
    </citation>
    <scope>NUCLEOTIDE SEQUENCE [LARGE SCALE GENOMIC DNA]</scope>
    <source>
        <strain evidence="7 8">Hat2</strain>
    </source>
</reference>
<proteinExistence type="inferred from homology"/>
<dbReference type="GO" id="GO:0005524">
    <property type="term" value="F:ATP binding"/>
    <property type="evidence" value="ECO:0007669"/>
    <property type="project" value="UniProtKB-KW"/>
</dbReference>
<dbReference type="InterPro" id="IPR003593">
    <property type="entry name" value="AAA+_ATPase"/>
</dbReference>
<comment type="similarity">
    <text evidence="2">Belongs to the ABC transporter superfamily.</text>
</comment>
<dbReference type="Pfam" id="PF00005">
    <property type="entry name" value="ABC_tran"/>
    <property type="match status" value="1"/>
</dbReference>
<comment type="caution">
    <text evidence="7">The sequence shown here is derived from an EMBL/GenBank/DDBJ whole genome shotgun (WGS) entry which is preliminary data.</text>
</comment>
<accession>A0A369KHT1</accession>
<sequence length="230" mass="25687">MNHKGFPYVLVSNLSFRVERMILSQISFEVHLGNPLGLIGPNGGGKTSLIQILSGLRKPTHGTIERYSVKNRIGYVAQFTERHTQIPLSTLEFVAMGHPDQASMGWALSHCQIQAAREALAAVHLLQQEKERVYDLSGGQLQRAALARAIVHKPDILLLDEPTANTDTASKRAVFDLLKKMRETIVMIVASHDLELLQEICTDYLCLQCRGCKMQKKDLSSHFFLMGKHA</sequence>
<evidence type="ECO:0000259" key="6">
    <source>
        <dbReference type="PROSITE" id="PS50893"/>
    </source>
</evidence>
<dbReference type="AlphaFoldDB" id="A0A369KHT1"/>
<evidence type="ECO:0000256" key="3">
    <source>
        <dbReference type="ARBA" id="ARBA00022448"/>
    </source>
</evidence>
<comment type="subcellular location">
    <subcellularLocation>
        <location evidence="1">Cell inner membrane</location>
        <topology evidence="1">Peripheral membrane protein</topology>
    </subcellularLocation>
</comment>
<keyword evidence="4" id="KW-0547">Nucleotide-binding</keyword>
<dbReference type="InterPro" id="IPR003439">
    <property type="entry name" value="ABC_transporter-like_ATP-bd"/>
</dbReference>
<dbReference type="SUPFAM" id="SSF52540">
    <property type="entry name" value="P-loop containing nucleoside triphosphate hydrolases"/>
    <property type="match status" value="1"/>
</dbReference>
<evidence type="ECO:0000313" key="7">
    <source>
        <dbReference type="EMBL" id="RDB31324.1"/>
    </source>
</evidence>
<evidence type="ECO:0000256" key="2">
    <source>
        <dbReference type="ARBA" id="ARBA00005417"/>
    </source>
</evidence>
<dbReference type="InterPro" id="IPR017871">
    <property type="entry name" value="ABC_transporter-like_CS"/>
</dbReference>
<dbReference type="PANTHER" id="PTHR42734">
    <property type="entry name" value="METAL TRANSPORT SYSTEM ATP-BINDING PROTEIN TM_0124-RELATED"/>
    <property type="match status" value="1"/>
</dbReference>
<keyword evidence="8" id="KW-1185">Reference proteome</keyword>
<dbReference type="PROSITE" id="PS00211">
    <property type="entry name" value="ABC_TRANSPORTER_1"/>
    <property type="match status" value="1"/>
</dbReference>
<dbReference type="InterPro" id="IPR027417">
    <property type="entry name" value="P-loop_NTPase"/>
</dbReference>
<dbReference type="EMBL" id="QQBG01000020">
    <property type="protein sequence ID" value="RDB31324.1"/>
    <property type="molecule type" value="Genomic_DNA"/>
</dbReference>
<dbReference type="Proteomes" id="UP000253816">
    <property type="component" value="Unassembled WGS sequence"/>
</dbReference>
<keyword evidence="5 7" id="KW-0067">ATP-binding</keyword>
<keyword evidence="3" id="KW-0813">Transport</keyword>
<protein>
    <submittedName>
        <fullName evidence="7">Zinc ABC transporter, ATP-binding protein ZnuC</fullName>
    </submittedName>
</protein>
<evidence type="ECO:0000256" key="1">
    <source>
        <dbReference type="ARBA" id="ARBA00004417"/>
    </source>
</evidence>
<dbReference type="Gene3D" id="3.40.50.300">
    <property type="entry name" value="P-loop containing nucleotide triphosphate hydrolases"/>
    <property type="match status" value="1"/>
</dbReference>
<dbReference type="SMART" id="SM00382">
    <property type="entry name" value="AAA"/>
    <property type="match status" value="1"/>
</dbReference>
<dbReference type="PANTHER" id="PTHR42734:SF17">
    <property type="entry name" value="METAL TRANSPORT SYSTEM ATP-BINDING PROTEIN TM_0124-RELATED"/>
    <property type="match status" value="1"/>
</dbReference>
<evidence type="ECO:0000256" key="5">
    <source>
        <dbReference type="ARBA" id="ARBA00022840"/>
    </source>
</evidence>
<evidence type="ECO:0000313" key="8">
    <source>
        <dbReference type="Proteomes" id="UP000253816"/>
    </source>
</evidence>
<dbReference type="GO" id="GO:0005886">
    <property type="term" value="C:plasma membrane"/>
    <property type="evidence" value="ECO:0007669"/>
    <property type="project" value="UniProtKB-SubCell"/>
</dbReference>
<evidence type="ECO:0000256" key="4">
    <source>
        <dbReference type="ARBA" id="ARBA00022741"/>
    </source>
</evidence>
<dbReference type="GO" id="GO:0016887">
    <property type="term" value="F:ATP hydrolysis activity"/>
    <property type="evidence" value="ECO:0007669"/>
    <property type="project" value="InterPro"/>
</dbReference>
<feature type="domain" description="ABC transporter" evidence="6">
    <location>
        <begin position="6"/>
        <end position="229"/>
    </location>
</feature>
<dbReference type="PROSITE" id="PS50893">
    <property type="entry name" value="ABC_TRANSPORTER_2"/>
    <property type="match status" value="1"/>
</dbReference>